<dbReference type="InterPro" id="IPR043037">
    <property type="entry name" value="CfaE_adhesin"/>
</dbReference>
<dbReference type="AlphaFoldDB" id="A0A0H5RZ94"/>
<organism evidence="2">
    <name type="scientific">Escherichia coli</name>
    <dbReference type="NCBI Taxonomy" id="562"/>
    <lineage>
        <taxon>Bacteria</taxon>
        <taxon>Pseudomonadati</taxon>
        <taxon>Pseudomonadota</taxon>
        <taxon>Gammaproteobacteria</taxon>
        <taxon>Enterobacterales</taxon>
        <taxon>Enterobacteriaceae</taxon>
        <taxon>Escherichia</taxon>
    </lineage>
</organism>
<keyword evidence="1" id="KW-0732">Signal</keyword>
<evidence type="ECO:0000313" key="2">
    <source>
        <dbReference type="EMBL" id="CRZ21487.1"/>
    </source>
</evidence>
<dbReference type="Gene3D" id="2.60.40.2040">
    <property type="entry name" value="CFA/I fimbrial subunit E, pilin domain"/>
    <property type="match status" value="1"/>
</dbReference>
<gene>
    <name evidence="2" type="primary">cooD</name>
</gene>
<protein>
    <submittedName>
        <fullName evidence="2">CooD protein</fullName>
    </submittedName>
</protein>
<feature type="chain" id="PRO_5005224346" evidence="1">
    <location>
        <begin position="19"/>
        <end position="363"/>
    </location>
</feature>
<dbReference type="Gene3D" id="2.60.40.2520">
    <property type="entry name" value="CFA/I fimbrial subunit E, adhesin domain"/>
    <property type="match status" value="1"/>
</dbReference>
<reference evidence="2" key="1">
    <citation type="submission" date="2015-06" db="EMBL/GenBank/DDBJ databases">
        <authorList>
            <consortium name="Pathogen Informatics"/>
        </authorList>
    </citation>
    <scope>NUCLEOTIDE SEQUENCE</scope>
    <source>
        <strain evidence="2">ETEC ESEI_164</strain>
    </source>
</reference>
<proteinExistence type="predicted"/>
<dbReference type="SMR" id="A0A0H5RZ94"/>
<name>A0A0H5RZ94_ECOLX</name>
<dbReference type="Pfam" id="PF07434">
    <property type="entry name" value="CblD"/>
    <property type="match status" value="1"/>
</dbReference>
<dbReference type="EMBL" id="LN870269">
    <property type="protein sequence ID" value="CRZ21487.1"/>
    <property type="molecule type" value="Genomic_DNA"/>
</dbReference>
<sequence length="363" mass="40157">MKKIFIFLSIIFSAVVSAGRYPETTVGNLTKSFQAPRLDRSVQSPIYNIFTNHVAGYSLSHSLYDRIVFLCTSSSNPVNGACPTMGTSGVQYGTTTITLQFTEKRSLIKRNINLAGNKKPIWENQSCDFSNLMVLNSKSWSCGAHGNANGTLLNLYIPAGEINKLPFGGIWEATLILRLSRYGEVSSTHYGNYTVNITVDLTDKGNIQVWLPGFHSNPRVDLNLRPIGNYKYSGSNSLDMCFYDGYSTNSDSMVIKFQDDNPTNSSEYNLYKIGGTEKLPYAVSLLMGEKIFYPVNGQSFTINDSSVLETNWNRVTAVAMPEVNVPVLCWPARLLLNADVNAPDAGQYSGQIYITFTPSVENL</sequence>
<dbReference type="InterPro" id="IPR010888">
    <property type="entry name" value="CblD"/>
</dbReference>
<accession>A0A0H5RZ94</accession>
<feature type="signal peptide" evidence="1">
    <location>
        <begin position="1"/>
        <end position="18"/>
    </location>
</feature>
<reference evidence="2" key="2">
    <citation type="submission" date="2015-07" db="EMBL/GenBank/DDBJ databases">
        <title>Colonization factor diversity and phylogenetic characteristics and distribution of Enterotoxigenic E. coli strains isolated from patients in Kenya.</title>
        <authorList>
            <person name="Njoroge S.M."/>
            <person name="Boinett C.J."/>
            <person name="Made L.F."/>
            <person name="Ouko T.T."/>
            <person name="Fevre E.M."/>
            <person name="Thomson N.R."/>
            <person name="Kariuki S."/>
        </authorList>
    </citation>
    <scope>NUCLEOTIDE SEQUENCE</scope>
    <source>
        <strain evidence="2">ETEC ESEI_164</strain>
    </source>
</reference>
<evidence type="ECO:0000256" key="1">
    <source>
        <dbReference type="SAM" id="SignalP"/>
    </source>
</evidence>
<dbReference type="RefSeq" id="WP_032350037.1">
    <property type="nucleotide sequence ID" value="NZ_LRLU01000168.1"/>
</dbReference>